<dbReference type="GO" id="GO:0008237">
    <property type="term" value="F:metallopeptidase activity"/>
    <property type="evidence" value="ECO:0007669"/>
    <property type="project" value="UniProtKB-KW"/>
</dbReference>
<keyword evidence="10" id="KW-1185">Reference proteome</keyword>
<evidence type="ECO:0000313" key="9">
    <source>
        <dbReference type="EMBL" id="KAL1497755.1"/>
    </source>
</evidence>
<dbReference type="Pfam" id="PF00246">
    <property type="entry name" value="Peptidase_M14"/>
    <property type="match status" value="1"/>
</dbReference>
<comment type="similarity">
    <text evidence="2 7">Belongs to the peptidase M14 family.</text>
</comment>
<dbReference type="Gene3D" id="3.40.630.10">
    <property type="entry name" value="Zn peptidases"/>
    <property type="match status" value="1"/>
</dbReference>
<dbReference type="AlphaFoldDB" id="A0ABD1EMN0"/>
<dbReference type="SUPFAM" id="SSF53187">
    <property type="entry name" value="Zn-dependent exopeptidases"/>
    <property type="match status" value="1"/>
</dbReference>
<dbReference type="InterPro" id="IPR000834">
    <property type="entry name" value="Peptidase_M14"/>
</dbReference>
<evidence type="ECO:0000256" key="6">
    <source>
        <dbReference type="ARBA" id="ARBA00023049"/>
    </source>
</evidence>
<dbReference type="EMBL" id="JBDJPC010000006">
    <property type="protein sequence ID" value="KAL1497755.1"/>
    <property type="molecule type" value="Genomic_DNA"/>
</dbReference>
<comment type="cofactor">
    <cofactor evidence="1">
        <name>Zn(2+)</name>
        <dbReference type="ChEBI" id="CHEBI:29105"/>
    </cofactor>
</comment>
<evidence type="ECO:0000259" key="8">
    <source>
        <dbReference type="PROSITE" id="PS52035"/>
    </source>
</evidence>
<evidence type="ECO:0000313" key="10">
    <source>
        <dbReference type="Proteomes" id="UP001566132"/>
    </source>
</evidence>
<dbReference type="PANTHER" id="PTHR11705">
    <property type="entry name" value="PROTEASE FAMILY M14 CARBOXYPEPTIDASE A,B"/>
    <property type="match status" value="1"/>
</dbReference>
<keyword evidence="4" id="KW-0378">Hydrolase</keyword>
<comment type="caution">
    <text evidence="7">Lacks conserved residue(s) required for the propagation of feature annotation.</text>
</comment>
<keyword evidence="6" id="KW-0482">Metalloprotease</keyword>
<feature type="domain" description="Peptidase M14" evidence="8">
    <location>
        <begin position="62"/>
        <end position="376"/>
    </location>
</feature>
<evidence type="ECO:0000256" key="7">
    <source>
        <dbReference type="PROSITE-ProRule" id="PRU01379"/>
    </source>
</evidence>
<dbReference type="Proteomes" id="UP001566132">
    <property type="component" value="Unassembled WGS sequence"/>
</dbReference>
<dbReference type="PANTHER" id="PTHR11705:SF143">
    <property type="entry name" value="SLL0236 PROTEIN"/>
    <property type="match status" value="1"/>
</dbReference>
<comment type="caution">
    <text evidence="9">The sequence shown here is derived from an EMBL/GenBank/DDBJ whole genome shotgun (WGS) entry which is preliminary data.</text>
</comment>
<evidence type="ECO:0000256" key="3">
    <source>
        <dbReference type="ARBA" id="ARBA00022670"/>
    </source>
</evidence>
<proteinExistence type="inferred from homology"/>
<keyword evidence="3" id="KW-0645">Protease</keyword>
<evidence type="ECO:0000256" key="5">
    <source>
        <dbReference type="ARBA" id="ARBA00022833"/>
    </source>
</evidence>
<reference evidence="9 10" key="1">
    <citation type="submission" date="2024-05" db="EMBL/GenBank/DDBJ databases">
        <title>Genetic variation in Jamaican populations of the coffee berry borer (Hypothenemus hampei).</title>
        <authorList>
            <person name="Errbii M."/>
            <person name="Myrie A."/>
        </authorList>
    </citation>
    <scope>NUCLEOTIDE SEQUENCE [LARGE SCALE GENOMIC DNA]</scope>
    <source>
        <strain evidence="9">JA-Hopewell-2020-01-JO</strain>
        <tissue evidence="9">Whole body</tissue>
    </source>
</reference>
<dbReference type="PROSITE" id="PS52035">
    <property type="entry name" value="PEPTIDASE_M14"/>
    <property type="match status" value="1"/>
</dbReference>
<accession>A0ABD1EMN0</accession>
<keyword evidence="5" id="KW-0862">Zinc</keyword>
<gene>
    <name evidence="9" type="ORF">ABEB36_008658</name>
</gene>
<dbReference type="SMART" id="SM00631">
    <property type="entry name" value="Zn_pept"/>
    <property type="match status" value="1"/>
</dbReference>
<evidence type="ECO:0000256" key="1">
    <source>
        <dbReference type="ARBA" id="ARBA00001947"/>
    </source>
</evidence>
<sequence length="409" mass="47507">MTRQRDEGKRKRKRQHTCVKNKFEKLQLTEKNKEDDNRNSDEKVTVTRLTLSCTKREEFYDKFLNYESIENYLRKMKQNYPDTIDIIELGKSKQGKSIYLIAITEDLEFTSSNEPKFATFIEAGLNGEDIFAVSNALFIIDYLCKNPNIVKVMDYFIVPCSNPDAYEMFIKDNIEKTSSETAKLTCPNVKNSKRSNDASSKIRNTKTNKAENKNSIQTDLTLNFPVILGVNNMKQIPSDLFIEKIKVWKENFDCSCPETIALIKGIFSYQFAIKLFISLREGGEFISYPFGFTSNITLMHDCIKQVAQKGKFAIKQRNFQCGTINELQGLVYGHLIDFLKLEKASMKFLYNIHVHKPISNYEDELKNIISYGCQIMECIQRMSITVFKTYTDMVGNKKVETEYIKFRRD</sequence>
<name>A0ABD1EMN0_HYPHA</name>
<evidence type="ECO:0000256" key="2">
    <source>
        <dbReference type="ARBA" id="ARBA00005988"/>
    </source>
</evidence>
<protein>
    <recommendedName>
        <fullName evidence="8">Peptidase M14 domain-containing protein</fullName>
    </recommendedName>
</protein>
<evidence type="ECO:0000256" key="4">
    <source>
        <dbReference type="ARBA" id="ARBA00022801"/>
    </source>
</evidence>
<dbReference type="GO" id="GO:0006508">
    <property type="term" value="P:proteolysis"/>
    <property type="evidence" value="ECO:0007669"/>
    <property type="project" value="UniProtKB-KW"/>
</dbReference>
<organism evidence="9 10">
    <name type="scientific">Hypothenemus hampei</name>
    <name type="common">Coffee berry borer</name>
    <dbReference type="NCBI Taxonomy" id="57062"/>
    <lineage>
        <taxon>Eukaryota</taxon>
        <taxon>Metazoa</taxon>
        <taxon>Ecdysozoa</taxon>
        <taxon>Arthropoda</taxon>
        <taxon>Hexapoda</taxon>
        <taxon>Insecta</taxon>
        <taxon>Pterygota</taxon>
        <taxon>Neoptera</taxon>
        <taxon>Endopterygota</taxon>
        <taxon>Coleoptera</taxon>
        <taxon>Polyphaga</taxon>
        <taxon>Cucujiformia</taxon>
        <taxon>Curculionidae</taxon>
        <taxon>Scolytinae</taxon>
        <taxon>Hypothenemus</taxon>
    </lineage>
</organism>